<dbReference type="GO" id="GO:0016884">
    <property type="term" value="F:carbon-nitrogen ligase activity, with glutamine as amido-N-donor"/>
    <property type="evidence" value="ECO:0007669"/>
    <property type="project" value="InterPro"/>
</dbReference>
<dbReference type="PANTHER" id="PTHR28055">
    <property type="entry name" value="ALTERED INHERITANCE OF MITOCHONDRIA PROTEIN 41, MITOCHONDRIAL"/>
    <property type="match status" value="1"/>
</dbReference>
<dbReference type="Gene3D" id="1.10.10.410">
    <property type="match status" value="1"/>
</dbReference>
<dbReference type="InterPro" id="IPR003789">
    <property type="entry name" value="Asn/Gln_tRNA_amidoTrase-B-like"/>
</dbReference>
<dbReference type="InterPro" id="IPR023168">
    <property type="entry name" value="GatB_Yqey_C_2"/>
</dbReference>
<dbReference type="InterPro" id="IPR019004">
    <property type="entry name" value="YqeY/Aim41"/>
</dbReference>
<protein>
    <submittedName>
        <fullName evidence="1">GatB/YqeY domain-containing protein</fullName>
    </submittedName>
</protein>
<dbReference type="GeneID" id="98668358"/>
<organism evidence="1 4">
    <name type="scientific">Thalassospira lucentensis</name>
    <dbReference type="NCBI Taxonomy" id="168935"/>
    <lineage>
        <taxon>Bacteria</taxon>
        <taxon>Pseudomonadati</taxon>
        <taxon>Pseudomonadota</taxon>
        <taxon>Alphaproteobacteria</taxon>
        <taxon>Rhodospirillales</taxon>
        <taxon>Thalassospiraceae</taxon>
        <taxon>Thalassospira</taxon>
    </lineage>
</organism>
<gene>
    <name evidence="1" type="ORF">DEF21_17265</name>
    <name evidence="2" type="ORF">DHR80_10580</name>
</gene>
<name>A0A358HXU5_9PROT</name>
<dbReference type="SUPFAM" id="SSF89095">
    <property type="entry name" value="GatB/YqeY motif"/>
    <property type="match status" value="1"/>
</dbReference>
<dbReference type="Gene3D" id="1.10.1510.10">
    <property type="entry name" value="Uncharacterised protein YqeY/AIM41 PF09424, N-terminal domain"/>
    <property type="match status" value="1"/>
</dbReference>
<dbReference type="Pfam" id="PF09424">
    <property type="entry name" value="YqeY"/>
    <property type="match status" value="1"/>
</dbReference>
<evidence type="ECO:0000313" key="4">
    <source>
        <dbReference type="Proteomes" id="UP000264753"/>
    </source>
</evidence>
<sequence>MLRSQLTDALKKAVLAKDACSVTTVRLILAALKERDIAARGEGNTDGISDDDIVILLQAMVKQRRESIEMYTKGNRPELAEQEASEIAVIETFLPKQLSDEEIEDAVRGAVSDLGATCLKDMGRTMAVLREQYSGTMDFGKAGGVAKKLLG</sequence>
<dbReference type="EMBL" id="DOOG01000144">
    <property type="protein sequence ID" value="HBU99634.1"/>
    <property type="molecule type" value="Genomic_DNA"/>
</dbReference>
<evidence type="ECO:0000313" key="1">
    <source>
        <dbReference type="EMBL" id="HBU99634.1"/>
    </source>
</evidence>
<evidence type="ECO:0000313" key="3">
    <source>
        <dbReference type="Proteomes" id="UP000264179"/>
    </source>
</evidence>
<accession>A0A358HXU5</accession>
<dbReference type="RefSeq" id="WP_022731302.1">
    <property type="nucleotide sequence ID" value="NZ_DOOG01000144.1"/>
</dbReference>
<evidence type="ECO:0000313" key="2">
    <source>
        <dbReference type="EMBL" id="HCW67627.1"/>
    </source>
</evidence>
<dbReference type="Proteomes" id="UP000264753">
    <property type="component" value="Unassembled WGS sequence"/>
</dbReference>
<dbReference type="AlphaFoldDB" id="A0A358HXU5"/>
<dbReference type="Proteomes" id="UP000264179">
    <property type="component" value="Unassembled WGS sequence"/>
</dbReference>
<proteinExistence type="predicted"/>
<dbReference type="STRING" id="168935.AUP42_08920"/>
<dbReference type="PANTHER" id="PTHR28055:SF1">
    <property type="entry name" value="ALTERED INHERITANCE OF MITOCHONDRIA PROTEIN 41, MITOCHONDRIAL"/>
    <property type="match status" value="1"/>
</dbReference>
<reference evidence="3 4" key="1">
    <citation type="journal article" date="2018" name="Nat. Biotechnol.">
        <title>A standardized bacterial taxonomy based on genome phylogeny substantially revises the tree of life.</title>
        <authorList>
            <person name="Parks D.H."/>
            <person name="Chuvochina M."/>
            <person name="Waite D.W."/>
            <person name="Rinke C."/>
            <person name="Skarshewski A."/>
            <person name="Chaumeil P.A."/>
            <person name="Hugenholtz P."/>
        </authorList>
    </citation>
    <scope>NUCLEOTIDE SEQUENCE [LARGE SCALE GENOMIC DNA]</scope>
    <source>
        <strain evidence="1">UBA8707</strain>
        <strain evidence="2">UBA9881</strain>
    </source>
</reference>
<comment type="caution">
    <text evidence="1">The sequence shown here is derived from an EMBL/GenBank/DDBJ whole genome shotgun (WGS) entry which is preliminary data.</text>
</comment>
<dbReference type="InterPro" id="IPR042184">
    <property type="entry name" value="YqeY/Aim41_N"/>
</dbReference>
<dbReference type="EMBL" id="DPOP01000089">
    <property type="protein sequence ID" value="HCW67627.1"/>
    <property type="molecule type" value="Genomic_DNA"/>
</dbReference>